<dbReference type="SUPFAM" id="SSF50044">
    <property type="entry name" value="SH3-domain"/>
    <property type="match status" value="1"/>
</dbReference>
<feature type="domain" description="SH3" evidence="10">
    <location>
        <begin position="215"/>
        <end position="274"/>
    </location>
</feature>
<dbReference type="Proteomes" id="UP000015464">
    <property type="component" value="Unassembled WGS sequence"/>
</dbReference>
<keyword evidence="8" id="KW-0175">Coiled coil</keyword>
<dbReference type="Gene3D" id="1.20.5.1940">
    <property type="match status" value="1"/>
</dbReference>
<evidence type="ECO:0000313" key="12">
    <source>
        <dbReference type="EMBL" id="EPY49404.1"/>
    </source>
</evidence>
<dbReference type="CDD" id="cd11805">
    <property type="entry name" value="SH3_GRB2_like_C"/>
    <property type="match status" value="1"/>
</dbReference>
<evidence type="ECO:0000256" key="2">
    <source>
        <dbReference type="ARBA" id="ARBA00009666"/>
    </source>
</evidence>
<dbReference type="HOGENOM" id="CLU_010104_2_1_1"/>
<sequence length="373" mass="42590">MFREKPSAIQTAILRATDEKNTKDKWDLIMDVCDQLSSSSEESCRNAVQFLNKRLNSINANVQLLTLTLTDAIVKNCGSKLQHEIASRLFTDSLLRIAENPSTHNQVRSRTAVLVNEWAMELQHDPSMDLMQQACNEIRKLDIVDLRAPKKPGKQKMSNSELKKEEDELQFALALSLSEATEKEAESKKQAEEKKKRSEQPNQPHDTSLTTTSASSISRVRALYDFAASEPGELSFQKGDVILVLESVFKDWWKGSCKNNVGIFPVNYVERIVEPTAEQKEQMLKTEQYTFDALPKIDDLLNILSSAPPEAADDDELQSKYHEAIILRPKLIRLIEKYASQKEELMDLNERLLGARKDYEALYDQSMSEMRRY</sequence>
<comment type="subcellular location">
    <subcellularLocation>
        <location evidence="1">Endosome membrane</location>
        <topology evidence="1">Peripheral membrane protein</topology>
        <orientation evidence="1">Cytoplasmic side</orientation>
    </subcellularLocation>
</comment>
<evidence type="ECO:0000259" key="11">
    <source>
        <dbReference type="PROSITE" id="PS50179"/>
    </source>
</evidence>
<dbReference type="InterPro" id="IPR008942">
    <property type="entry name" value="ENTH_VHS"/>
</dbReference>
<feature type="region of interest" description="Disordered" evidence="9">
    <location>
        <begin position="179"/>
        <end position="214"/>
    </location>
</feature>
<evidence type="ECO:0000256" key="6">
    <source>
        <dbReference type="ARBA" id="ARBA00022753"/>
    </source>
</evidence>
<keyword evidence="6" id="KW-0967">Endosome</keyword>
<reference evidence="12 13" key="1">
    <citation type="journal article" date="2011" name="Science">
        <title>Comparative functional genomics of the fission yeasts.</title>
        <authorList>
            <person name="Rhind N."/>
            <person name="Chen Z."/>
            <person name="Yassour M."/>
            <person name="Thompson D.A."/>
            <person name="Haas B.J."/>
            <person name="Habib N."/>
            <person name="Wapinski I."/>
            <person name="Roy S."/>
            <person name="Lin M.F."/>
            <person name="Heiman D.I."/>
            <person name="Young S.K."/>
            <person name="Furuya K."/>
            <person name="Guo Y."/>
            <person name="Pidoux A."/>
            <person name="Chen H.M."/>
            <person name="Robbertse B."/>
            <person name="Goldberg J.M."/>
            <person name="Aoki K."/>
            <person name="Bayne E.H."/>
            <person name="Berlin A.M."/>
            <person name="Desjardins C.A."/>
            <person name="Dobbs E."/>
            <person name="Dukaj L."/>
            <person name="Fan L."/>
            <person name="FitzGerald M.G."/>
            <person name="French C."/>
            <person name="Gujja S."/>
            <person name="Hansen K."/>
            <person name="Keifenheim D."/>
            <person name="Levin J.Z."/>
            <person name="Mosher R.A."/>
            <person name="Mueller C.A."/>
            <person name="Pfiffner J."/>
            <person name="Priest M."/>
            <person name="Russ C."/>
            <person name="Smialowska A."/>
            <person name="Swoboda P."/>
            <person name="Sykes S.M."/>
            <person name="Vaughn M."/>
            <person name="Vengrova S."/>
            <person name="Yoder R."/>
            <person name="Zeng Q."/>
            <person name="Allshire R."/>
            <person name="Baulcombe D."/>
            <person name="Birren B.W."/>
            <person name="Brown W."/>
            <person name="Ekwall K."/>
            <person name="Kellis M."/>
            <person name="Leatherwood J."/>
            <person name="Levin H."/>
            <person name="Margalit H."/>
            <person name="Martienssen R."/>
            <person name="Nieduszynski C.A."/>
            <person name="Spatafora J.W."/>
            <person name="Friedman N."/>
            <person name="Dalgaard J.Z."/>
            <person name="Baumann P."/>
            <person name="Niki H."/>
            <person name="Regev A."/>
            <person name="Nusbaum C."/>
        </authorList>
    </citation>
    <scope>NUCLEOTIDE SEQUENCE [LARGE SCALE GENOMIC DNA]</scope>
    <source>
        <strain evidence="13">OY26 / ATCC MYA-4695 / CBS 11777 / NBRC 106824 / NRRL Y48691</strain>
    </source>
</reference>
<dbReference type="SUPFAM" id="SSF48464">
    <property type="entry name" value="ENTH/VHS domain"/>
    <property type="match status" value="1"/>
</dbReference>
<evidence type="ECO:0000256" key="8">
    <source>
        <dbReference type="SAM" id="Coils"/>
    </source>
</evidence>
<dbReference type="GO" id="GO:1904669">
    <property type="term" value="P:ATP export"/>
    <property type="evidence" value="ECO:0007669"/>
    <property type="project" value="EnsemblFungi"/>
</dbReference>
<dbReference type="InterPro" id="IPR036028">
    <property type="entry name" value="SH3-like_dom_sf"/>
</dbReference>
<dbReference type="GO" id="GO:0009306">
    <property type="term" value="P:protein secretion"/>
    <property type="evidence" value="ECO:0007669"/>
    <property type="project" value="EnsemblFungi"/>
</dbReference>
<dbReference type="InterPro" id="IPR001452">
    <property type="entry name" value="SH3_domain"/>
</dbReference>
<dbReference type="GO" id="GO:0046982">
    <property type="term" value="F:protein heterodimerization activity"/>
    <property type="evidence" value="ECO:0007669"/>
    <property type="project" value="EnsemblFungi"/>
</dbReference>
<evidence type="ECO:0000313" key="13">
    <source>
        <dbReference type="Proteomes" id="UP000015464"/>
    </source>
</evidence>
<dbReference type="GO" id="GO:0006623">
    <property type="term" value="P:protein targeting to vacuole"/>
    <property type="evidence" value="ECO:0007669"/>
    <property type="project" value="EnsemblFungi"/>
</dbReference>
<evidence type="ECO:0000256" key="9">
    <source>
        <dbReference type="SAM" id="MobiDB-lite"/>
    </source>
</evidence>
<dbReference type="GeneID" id="25038559"/>
<dbReference type="SMART" id="SM00288">
    <property type="entry name" value="VHS"/>
    <property type="match status" value="1"/>
</dbReference>
<dbReference type="GO" id="GO:0035091">
    <property type="term" value="F:phosphatidylinositol binding"/>
    <property type="evidence" value="ECO:0007669"/>
    <property type="project" value="InterPro"/>
</dbReference>
<evidence type="ECO:0000256" key="7">
    <source>
        <dbReference type="PROSITE-ProRule" id="PRU00192"/>
    </source>
</evidence>
<evidence type="ECO:0000256" key="3">
    <source>
        <dbReference type="ARBA" id="ARBA00017923"/>
    </source>
</evidence>
<dbReference type="STRING" id="653667.S9VTE5"/>
<dbReference type="GO" id="GO:0016237">
    <property type="term" value="P:microautophagy"/>
    <property type="evidence" value="ECO:0007669"/>
    <property type="project" value="EnsemblFungi"/>
</dbReference>
<dbReference type="InterPro" id="IPR002014">
    <property type="entry name" value="VHS_dom"/>
</dbReference>
<dbReference type="Gene3D" id="2.30.30.40">
    <property type="entry name" value="SH3 Domains"/>
    <property type="match status" value="1"/>
</dbReference>
<feature type="compositionally biased region" description="Basic and acidic residues" evidence="9">
    <location>
        <begin position="180"/>
        <end position="199"/>
    </location>
</feature>
<dbReference type="PANTHER" id="PTHR45929">
    <property type="entry name" value="JAK PATHWAY SIGNAL TRANSDUCTION ADAPTOR MOLECULE"/>
    <property type="match status" value="1"/>
</dbReference>
<dbReference type="RefSeq" id="XP_013025776.1">
    <property type="nucleotide sequence ID" value="XM_013170322.1"/>
</dbReference>
<proteinExistence type="inferred from homology"/>
<dbReference type="PROSITE" id="PS50179">
    <property type="entry name" value="VHS"/>
    <property type="match status" value="1"/>
</dbReference>
<dbReference type="GO" id="GO:0019904">
    <property type="term" value="F:protein domain specific binding"/>
    <property type="evidence" value="ECO:0007669"/>
    <property type="project" value="EnsemblFungi"/>
</dbReference>
<dbReference type="PANTHER" id="PTHR45929:SF3">
    <property type="entry name" value="JAK PATHWAY SIGNAL TRANSDUCTION ADAPTOR MOLECULE"/>
    <property type="match status" value="1"/>
</dbReference>
<dbReference type="GO" id="GO:0033565">
    <property type="term" value="C:ESCRT-0 complex"/>
    <property type="evidence" value="ECO:0007669"/>
    <property type="project" value="EnsemblFungi"/>
</dbReference>
<dbReference type="OMA" id="QVYRDWW"/>
<dbReference type="CDD" id="cd16978">
    <property type="entry name" value="VHS_HSE1"/>
    <property type="match status" value="1"/>
</dbReference>
<dbReference type="GO" id="GO:0031321">
    <property type="term" value="P:ascospore-type prospore assembly"/>
    <property type="evidence" value="ECO:0007669"/>
    <property type="project" value="EnsemblFungi"/>
</dbReference>
<name>S9VTE5_SCHCR</name>
<dbReference type="GO" id="GO:0005628">
    <property type="term" value="C:prospore membrane"/>
    <property type="evidence" value="ECO:0007669"/>
    <property type="project" value="EnsemblFungi"/>
</dbReference>
<dbReference type="InterPro" id="IPR050670">
    <property type="entry name" value="STAM"/>
</dbReference>
<dbReference type="PRINTS" id="PR01887">
    <property type="entry name" value="SPECTRNALPHA"/>
</dbReference>
<dbReference type="GO" id="GO:0043328">
    <property type="term" value="P:protein transport to vacuole involved in ubiquitin-dependent protein catabolic process via the multivesicular body sorting pathway"/>
    <property type="evidence" value="ECO:0007669"/>
    <property type="project" value="EnsemblFungi"/>
</dbReference>
<dbReference type="GO" id="GO:0043130">
    <property type="term" value="F:ubiquitin binding"/>
    <property type="evidence" value="ECO:0007669"/>
    <property type="project" value="EnsemblFungi"/>
</dbReference>
<dbReference type="PROSITE" id="PS50002">
    <property type="entry name" value="SH3"/>
    <property type="match status" value="1"/>
</dbReference>
<feature type="domain" description="VHS" evidence="11">
    <location>
        <begin position="16"/>
        <end position="140"/>
    </location>
</feature>
<dbReference type="GO" id="GO:0010008">
    <property type="term" value="C:endosome membrane"/>
    <property type="evidence" value="ECO:0007669"/>
    <property type="project" value="UniProtKB-SubCell"/>
</dbReference>
<accession>S9VTE5</accession>
<organism evidence="12 13">
    <name type="scientific">Schizosaccharomyces cryophilus (strain OY26 / ATCC MYA-4695 / CBS 11777 / NBRC 106824 / NRRL Y48691)</name>
    <name type="common">Fission yeast</name>
    <dbReference type="NCBI Taxonomy" id="653667"/>
    <lineage>
        <taxon>Eukaryota</taxon>
        <taxon>Fungi</taxon>
        <taxon>Dikarya</taxon>
        <taxon>Ascomycota</taxon>
        <taxon>Taphrinomycotina</taxon>
        <taxon>Schizosaccharomycetes</taxon>
        <taxon>Schizosaccharomycetales</taxon>
        <taxon>Schizosaccharomycetaceae</taxon>
        <taxon>Schizosaccharomyces</taxon>
    </lineage>
</organism>
<feature type="region of interest" description="Disordered" evidence="9">
    <location>
        <begin position="146"/>
        <end position="165"/>
    </location>
</feature>
<feature type="coiled-coil region" evidence="8">
    <location>
        <begin position="331"/>
        <end position="365"/>
    </location>
</feature>
<keyword evidence="5 7" id="KW-0728">SH3 domain</keyword>
<dbReference type="PRINTS" id="PR00452">
    <property type="entry name" value="SH3DOMAIN"/>
</dbReference>
<dbReference type="Gene3D" id="1.25.40.90">
    <property type="match status" value="1"/>
</dbReference>
<evidence type="ECO:0000256" key="5">
    <source>
        <dbReference type="ARBA" id="ARBA00022443"/>
    </source>
</evidence>
<protein>
    <recommendedName>
        <fullName evidence="3">Class E vacuolar protein-sorting machinery protein HSE1</fullName>
    </recommendedName>
    <alternativeName>
        <fullName evidence="4">Class E vacuolar protein-sorting machinery protein hse1</fullName>
    </alternativeName>
</protein>
<evidence type="ECO:0000256" key="1">
    <source>
        <dbReference type="ARBA" id="ARBA00004125"/>
    </source>
</evidence>
<dbReference type="EMBL" id="KE546996">
    <property type="protein sequence ID" value="EPY49404.1"/>
    <property type="molecule type" value="Genomic_DNA"/>
</dbReference>
<dbReference type="eggNOG" id="KOG2199">
    <property type="taxonomic scope" value="Eukaryota"/>
</dbReference>
<dbReference type="Pfam" id="PF00018">
    <property type="entry name" value="SH3_1"/>
    <property type="match status" value="1"/>
</dbReference>
<dbReference type="GO" id="GO:0000329">
    <property type="term" value="C:fungal-type vacuole membrane"/>
    <property type="evidence" value="ECO:0007669"/>
    <property type="project" value="EnsemblFungi"/>
</dbReference>
<dbReference type="GO" id="GO:1903319">
    <property type="term" value="P:positive regulation of protein maturation"/>
    <property type="evidence" value="ECO:0007669"/>
    <property type="project" value="EnsemblFungi"/>
</dbReference>
<dbReference type="OrthoDB" id="10255964at2759"/>
<keyword evidence="13" id="KW-1185">Reference proteome</keyword>
<gene>
    <name evidence="12" type="ORF">SPOG_04246</name>
</gene>
<evidence type="ECO:0000256" key="4">
    <source>
        <dbReference type="ARBA" id="ARBA00018978"/>
    </source>
</evidence>
<comment type="similarity">
    <text evidence="2">Belongs to the STAM family.</text>
</comment>
<dbReference type="Pfam" id="PF00790">
    <property type="entry name" value="VHS"/>
    <property type="match status" value="1"/>
</dbReference>
<dbReference type="SMART" id="SM00326">
    <property type="entry name" value="SH3"/>
    <property type="match status" value="1"/>
</dbReference>
<evidence type="ECO:0000259" key="10">
    <source>
        <dbReference type="PROSITE" id="PS50002"/>
    </source>
</evidence>
<dbReference type="AlphaFoldDB" id="S9VTE5"/>